<dbReference type="Gene3D" id="1.10.10.10">
    <property type="entry name" value="Winged helix-like DNA-binding domain superfamily/Winged helix DNA-binding domain"/>
    <property type="match status" value="1"/>
</dbReference>
<evidence type="ECO:0000256" key="1">
    <source>
        <dbReference type="ARBA" id="ARBA00009437"/>
    </source>
</evidence>
<dbReference type="GO" id="GO:0003677">
    <property type="term" value="F:DNA binding"/>
    <property type="evidence" value="ECO:0007669"/>
    <property type="project" value="UniProtKB-KW"/>
</dbReference>
<evidence type="ECO:0000259" key="5">
    <source>
        <dbReference type="PROSITE" id="PS50931"/>
    </source>
</evidence>
<dbReference type="SUPFAM" id="SSF53850">
    <property type="entry name" value="Periplasmic binding protein-like II"/>
    <property type="match status" value="1"/>
</dbReference>
<dbReference type="GeneID" id="303188039"/>
<proteinExistence type="inferred from homology"/>
<reference evidence="6 7" key="1">
    <citation type="journal article" date="2017" name="Elife">
        <title>Extensive horizontal gene transfer in cheese-associated bacteria.</title>
        <authorList>
            <person name="Bonham K.S."/>
            <person name="Wolfe B.E."/>
            <person name="Dutton R.J."/>
        </authorList>
    </citation>
    <scope>NUCLEOTIDE SEQUENCE [LARGE SCALE GENOMIC DNA]</scope>
    <source>
        <strain evidence="6 7">JB196</strain>
    </source>
</reference>
<protein>
    <submittedName>
        <fullName evidence="6">LysR family transcriptional regulator</fullName>
    </submittedName>
</protein>
<keyword evidence="7" id="KW-1185">Reference proteome</keyword>
<dbReference type="InterPro" id="IPR036388">
    <property type="entry name" value="WH-like_DNA-bd_sf"/>
</dbReference>
<evidence type="ECO:0000313" key="6">
    <source>
        <dbReference type="EMBL" id="RCS72813.1"/>
    </source>
</evidence>
<feature type="domain" description="HTH lysR-type" evidence="5">
    <location>
        <begin position="7"/>
        <end position="64"/>
    </location>
</feature>
<name>A0A368LMS4_9VIBR</name>
<organism evidence="6 7">
    <name type="scientific">Vibrio casei</name>
    <dbReference type="NCBI Taxonomy" id="673372"/>
    <lineage>
        <taxon>Bacteria</taxon>
        <taxon>Pseudomonadati</taxon>
        <taxon>Pseudomonadota</taxon>
        <taxon>Gammaproteobacteria</taxon>
        <taxon>Vibrionales</taxon>
        <taxon>Vibrionaceae</taxon>
        <taxon>Vibrio</taxon>
    </lineage>
</organism>
<dbReference type="Pfam" id="PF03466">
    <property type="entry name" value="LysR_substrate"/>
    <property type="match status" value="1"/>
</dbReference>
<dbReference type="InterPro" id="IPR037402">
    <property type="entry name" value="YidZ_PBP2"/>
</dbReference>
<dbReference type="InterPro" id="IPR000847">
    <property type="entry name" value="LysR_HTH_N"/>
</dbReference>
<keyword evidence="4" id="KW-0804">Transcription</keyword>
<dbReference type="Proteomes" id="UP000252479">
    <property type="component" value="Unassembled WGS sequence"/>
</dbReference>
<dbReference type="InterPro" id="IPR005119">
    <property type="entry name" value="LysR_subst-bd"/>
</dbReference>
<dbReference type="SUPFAM" id="SSF46785">
    <property type="entry name" value="Winged helix' DNA-binding domain"/>
    <property type="match status" value="1"/>
</dbReference>
<dbReference type="PRINTS" id="PR00039">
    <property type="entry name" value="HTHLYSR"/>
</dbReference>
<evidence type="ECO:0000313" key="7">
    <source>
        <dbReference type="Proteomes" id="UP000252479"/>
    </source>
</evidence>
<comment type="caution">
    <text evidence="6">The sequence shown here is derived from an EMBL/GenBank/DDBJ whole genome shotgun (WGS) entry which is preliminary data.</text>
</comment>
<keyword evidence="2" id="KW-0805">Transcription regulation</keyword>
<comment type="similarity">
    <text evidence="1">Belongs to the LysR transcriptional regulatory family.</text>
</comment>
<gene>
    <name evidence="6" type="ORF">CIK83_03870</name>
</gene>
<dbReference type="InterPro" id="IPR050389">
    <property type="entry name" value="LysR-type_TF"/>
</dbReference>
<dbReference type="InterPro" id="IPR036390">
    <property type="entry name" value="WH_DNA-bd_sf"/>
</dbReference>
<dbReference type="CDD" id="cd08417">
    <property type="entry name" value="PBP2_Nitroaromatics_like"/>
    <property type="match status" value="1"/>
</dbReference>
<dbReference type="RefSeq" id="WP_086962650.1">
    <property type="nucleotide sequence ID" value="NZ_FUKS01000046.1"/>
</dbReference>
<keyword evidence="3" id="KW-0238">DNA-binding</keyword>
<evidence type="ECO:0000256" key="3">
    <source>
        <dbReference type="ARBA" id="ARBA00023125"/>
    </source>
</evidence>
<dbReference type="EMBL" id="QPGL01000001">
    <property type="protein sequence ID" value="RCS72813.1"/>
    <property type="molecule type" value="Genomic_DNA"/>
</dbReference>
<accession>A0A368LMS4</accession>
<dbReference type="GO" id="GO:0003700">
    <property type="term" value="F:DNA-binding transcription factor activity"/>
    <property type="evidence" value="ECO:0007669"/>
    <property type="project" value="InterPro"/>
</dbReference>
<evidence type="ECO:0000256" key="4">
    <source>
        <dbReference type="ARBA" id="ARBA00023163"/>
    </source>
</evidence>
<evidence type="ECO:0000256" key="2">
    <source>
        <dbReference type="ARBA" id="ARBA00023015"/>
    </source>
</evidence>
<dbReference type="Pfam" id="PF00126">
    <property type="entry name" value="HTH_1"/>
    <property type="match status" value="1"/>
</dbReference>
<sequence>MSKLNQVDLNLLVALQALLRTRSVTKAAIQLNVTQSAMSRTLQRLRHQFGDPLFVRSRGGLLPTERAQSLATSLDCLLQDAESLLSPAEFEPSKASTQFTFVMSDFFSQVFMPSVYQELFQQAPNMKIRCLNYQPNMMEMLALGEADLGFSSLSGTVSSDIYAQKLGQDRLVTIMRKDHPLAQQELTLERYCQASHALITMGGDHLGTIDIALAKLGHKRNVVLRMPHFTAAPHAIAKTDLLLTLPGCLARHMANELDLVIVPPPLEIPTFTYHLVWHARQHNNIAHRWLRQELQQVITKSCLEGNCLE</sequence>
<dbReference type="PANTHER" id="PTHR30118">
    <property type="entry name" value="HTH-TYPE TRANSCRIPTIONAL REGULATOR LEUO-RELATED"/>
    <property type="match status" value="1"/>
</dbReference>
<dbReference type="PANTHER" id="PTHR30118:SF15">
    <property type="entry name" value="TRANSCRIPTIONAL REGULATORY PROTEIN"/>
    <property type="match status" value="1"/>
</dbReference>
<dbReference type="Gene3D" id="3.40.190.10">
    <property type="entry name" value="Periplasmic binding protein-like II"/>
    <property type="match status" value="2"/>
</dbReference>
<dbReference type="PROSITE" id="PS50931">
    <property type="entry name" value="HTH_LYSR"/>
    <property type="match status" value="1"/>
</dbReference>
<dbReference type="AlphaFoldDB" id="A0A368LMS4"/>